<organism evidence="1 2">
    <name type="scientific">Pantoea wallisii</name>
    <dbReference type="NCBI Taxonomy" id="1076551"/>
    <lineage>
        <taxon>Bacteria</taxon>
        <taxon>Pseudomonadati</taxon>
        <taxon>Pseudomonadota</taxon>
        <taxon>Gammaproteobacteria</taxon>
        <taxon>Enterobacterales</taxon>
        <taxon>Erwiniaceae</taxon>
        <taxon>Pantoea</taxon>
    </lineage>
</organism>
<keyword evidence="2" id="KW-1185">Reference proteome</keyword>
<dbReference type="Proteomes" id="UP000193104">
    <property type="component" value="Unassembled WGS sequence"/>
</dbReference>
<accession>A0A1X1CXW5</accession>
<gene>
    <name evidence="1" type="ORF">HA48_19545</name>
</gene>
<comment type="caution">
    <text evidence="1">The sequence shown here is derived from an EMBL/GenBank/DDBJ whole genome shotgun (WGS) entry which is preliminary data.</text>
</comment>
<reference evidence="1 2" key="1">
    <citation type="journal article" date="2017" name="Antonie Van Leeuwenhoek">
        <title>Phylogenomic resolution of the bacterial genus Pantoea and its relationship with Erwinia and Tatumella.</title>
        <authorList>
            <person name="Palmer M."/>
            <person name="Steenkamp E.T."/>
            <person name="Coetzee M.P."/>
            <person name="Chan W.Y."/>
            <person name="van Zyl E."/>
            <person name="De Maayer P."/>
            <person name="Coutinho T.A."/>
            <person name="Blom J."/>
            <person name="Smits T.H."/>
            <person name="Duffy B."/>
            <person name="Venter S.N."/>
        </authorList>
    </citation>
    <scope>NUCLEOTIDE SEQUENCE [LARGE SCALE GENOMIC DNA]</scope>
    <source>
        <strain evidence="1 2">LMG 26277</strain>
    </source>
</reference>
<protein>
    <submittedName>
        <fullName evidence="1">Uncharacterized protein</fullName>
    </submittedName>
</protein>
<evidence type="ECO:0000313" key="2">
    <source>
        <dbReference type="Proteomes" id="UP000193104"/>
    </source>
</evidence>
<evidence type="ECO:0000313" key="1">
    <source>
        <dbReference type="EMBL" id="ORM69180.1"/>
    </source>
</evidence>
<proteinExistence type="predicted"/>
<name>A0A1X1CXW5_9GAMM</name>
<dbReference type="AlphaFoldDB" id="A0A1X1CXW5"/>
<dbReference type="EMBL" id="MLFS01000076">
    <property type="protein sequence ID" value="ORM69180.1"/>
    <property type="molecule type" value="Genomic_DNA"/>
</dbReference>
<sequence length="125" mass="14219">MGNAIVHKILVTIDGKPVSRSIFGDFYSAINMLGLDAGCFLYATPRQNDFLIKDKETFFIEANDNAEGLCKLSQSILSLKEGLLQNERFNFKIQFSSAYGEKFTYDYRKNTQTDGWNELPDQKSI</sequence>